<dbReference type="Gramene" id="ONK76278">
    <property type="protein sequence ID" value="ONK76278"/>
    <property type="gene ID" value="A4U43_C03F25940"/>
</dbReference>
<evidence type="ECO:0000313" key="10">
    <source>
        <dbReference type="Proteomes" id="UP000243459"/>
    </source>
</evidence>
<dbReference type="CDD" id="cd08760">
    <property type="entry name" value="Cyt_b561_FRRS1_like"/>
    <property type="match status" value="1"/>
</dbReference>
<dbReference type="PANTHER" id="PTHR23130:SF60">
    <property type="entry name" value="CYTOCHROME B561 AND DOMON DOMAIN-CONTAINING PROTEIN"/>
    <property type="match status" value="1"/>
</dbReference>
<evidence type="ECO:0000256" key="3">
    <source>
        <dbReference type="ARBA" id="ARBA00022692"/>
    </source>
</evidence>
<organism evidence="9 10">
    <name type="scientific">Asparagus officinalis</name>
    <name type="common">Garden asparagus</name>
    <dbReference type="NCBI Taxonomy" id="4686"/>
    <lineage>
        <taxon>Eukaryota</taxon>
        <taxon>Viridiplantae</taxon>
        <taxon>Streptophyta</taxon>
        <taxon>Embryophyta</taxon>
        <taxon>Tracheophyta</taxon>
        <taxon>Spermatophyta</taxon>
        <taxon>Magnoliopsida</taxon>
        <taxon>Liliopsida</taxon>
        <taxon>Asparagales</taxon>
        <taxon>Asparagaceae</taxon>
        <taxon>Asparagoideae</taxon>
        <taxon>Asparagus</taxon>
    </lineage>
</organism>
<reference evidence="10" key="1">
    <citation type="journal article" date="2017" name="Nat. Commun.">
        <title>The asparagus genome sheds light on the origin and evolution of a young Y chromosome.</title>
        <authorList>
            <person name="Harkess A."/>
            <person name="Zhou J."/>
            <person name="Xu C."/>
            <person name="Bowers J.E."/>
            <person name="Van der Hulst R."/>
            <person name="Ayyampalayam S."/>
            <person name="Mercati F."/>
            <person name="Riccardi P."/>
            <person name="McKain M.R."/>
            <person name="Kakrana A."/>
            <person name="Tang H."/>
            <person name="Ray J."/>
            <person name="Groenendijk J."/>
            <person name="Arikit S."/>
            <person name="Mathioni S.M."/>
            <person name="Nakano M."/>
            <person name="Shan H."/>
            <person name="Telgmann-Rauber A."/>
            <person name="Kanno A."/>
            <person name="Yue Z."/>
            <person name="Chen H."/>
            <person name="Li W."/>
            <person name="Chen Y."/>
            <person name="Xu X."/>
            <person name="Zhang Y."/>
            <person name="Luo S."/>
            <person name="Chen H."/>
            <person name="Gao J."/>
            <person name="Mao Z."/>
            <person name="Pires J.C."/>
            <person name="Luo M."/>
            <person name="Kudrna D."/>
            <person name="Wing R.A."/>
            <person name="Meyers B.C."/>
            <person name="Yi K."/>
            <person name="Kong H."/>
            <person name="Lavrijsen P."/>
            <person name="Sunseri F."/>
            <person name="Falavigna A."/>
            <person name="Ye Y."/>
            <person name="Leebens-Mack J.H."/>
            <person name="Chen G."/>
        </authorList>
    </citation>
    <scope>NUCLEOTIDE SEQUENCE [LARGE SCALE GENOMIC DNA]</scope>
    <source>
        <strain evidence="10">cv. DH0086</strain>
    </source>
</reference>
<dbReference type="SMART" id="SM00665">
    <property type="entry name" value="B561"/>
    <property type="match status" value="1"/>
</dbReference>
<dbReference type="EMBL" id="CM007383">
    <property type="protein sequence ID" value="ONK76278.1"/>
    <property type="molecule type" value="Genomic_DNA"/>
</dbReference>
<dbReference type="PROSITE" id="PS50939">
    <property type="entry name" value="CYTOCHROME_B561"/>
    <property type="match status" value="1"/>
</dbReference>
<protein>
    <recommendedName>
        <fullName evidence="8">Cytochrome b561 domain-containing protein</fullName>
    </recommendedName>
</protein>
<dbReference type="PANTHER" id="PTHR23130">
    <property type="entry name" value="CYTOCHROME B561 AND DOMON DOMAIN-CONTAINING PROTEIN"/>
    <property type="match status" value="1"/>
</dbReference>
<evidence type="ECO:0000313" key="9">
    <source>
        <dbReference type="EMBL" id="ONK76278.1"/>
    </source>
</evidence>
<keyword evidence="4" id="KW-0249">Electron transport</keyword>
<keyword evidence="6 7" id="KW-0472">Membrane</keyword>
<feature type="transmembrane region" description="Helical" evidence="7">
    <location>
        <begin position="29"/>
        <end position="50"/>
    </location>
</feature>
<dbReference type="Proteomes" id="UP000243459">
    <property type="component" value="Chromosome 3"/>
</dbReference>
<dbReference type="GO" id="GO:0016020">
    <property type="term" value="C:membrane"/>
    <property type="evidence" value="ECO:0007669"/>
    <property type="project" value="UniProtKB-SubCell"/>
</dbReference>
<feature type="transmembrane region" description="Helical" evidence="7">
    <location>
        <begin position="94"/>
        <end position="115"/>
    </location>
</feature>
<evidence type="ECO:0000256" key="6">
    <source>
        <dbReference type="ARBA" id="ARBA00023136"/>
    </source>
</evidence>
<evidence type="ECO:0000259" key="8">
    <source>
        <dbReference type="PROSITE" id="PS50939"/>
    </source>
</evidence>
<evidence type="ECO:0000256" key="5">
    <source>
        <dbReference type="ARBA" id="ARBA00022989"/>
    </source>
</evidence>
<gene>
    <name evidence="9" type="ORF">A4U43_C03F25940</name>
</gene>
<dbReference type="Gene3D" id="1.20.120.1770">
    <property type="match status" value="1"/>
</dbReference>
<evidence type="ECO:0000256" key="2">
    <source>
        <dbReference type="ARBA" id="ARBA00022448"/>
    </source>
</evidence>
<dbReference type="OMA" id="HKNRIFW"/>
<keyword evidence="10" id="KW-1185">Reference proteome</keyword>
<keyword evidence="2" id="KW-0813">Transport</keyword>
<keyword evidence="3 7" id="KW-0812">Transmembrane</keyword>
<keyword evidence="5 7" id="KW-1133">Transmembrane helix</keyword>
<evidence type="ECO:0000256" key="4">
    <source>
        <dbReference type="ARBA" id="ARBA00022982"/>
    </source>
</evidence>
<accession>A0A5P1FD31</accession>
<evidence type="ECO:0000256" key="1">
    <source>
        <dbReference type="ARBA" id="ARBA00004370"/>
    </source>
</evidence>
<feature type="transmembrane region" description="Helical" evidence="7">
    <location>
        <begin position="62"/>
        <end position="82"/>
    </location>
</feature>
<feature type="domain" description="Cytochrome b561" evidence="8">
    <location>
        <begin position="1"/>
        <end position="123"/>
    </location>
</feature>
<name>A0A5P1FD31_ASPOF</name>
<dbReference type="AlphaFoldDB" id="A0A5P1FD31"/>
<proteinExistence type="predicted"/>
<dbReference type="InterPro" id="IPR006593">
    <property type="entry name" value="Cyt_b561/ferric_Rdtase_TM"/>
</dbReference>
<comment type="subcellular location">
    <subcellularLocation>
        <location evidence="1">Membrane</location>
    </subcellularLocation>
</comment>
<sequence>MIPGFFIGVAGFIIGIIMGADSVGVTYGVHRGLGIAAVCMGGLQAAALMFRPGTTNRYRKYWKSYHHLVGYGCVVVGVVNVFQGFEVMGIGRSYAKLAYCLVLSTVVGASWVVFCRKAEEEKVLRREEGSDGMLSKGNGGLI</sequence>
<evidence type="ECO:0000256" key="7">
    <source>
        <dbReference type="SAM" id="Phobius"/>
    </source>
</evidence>